<organism evidence="1 2">
    <name type="scientific">Methanogenium organophilum</name>
    <dbReference type="NCBI Taxonomy" id="2199"/>
    <lineage>
        <taxon>Archaea</taxon>
        <taxon>Methanobacteriati</taxon>
        <taxon>Methanobacteriota</taxon>
        <taxon>Stenosarchaea group</taxon>
        <taxon>Methanomicrobia</taxon>
        <taxon>Methanomicrobiales</taxon>
        <taxon>Methanomicrobiaceae</taxon>
        <taxon>Methanogenium</taxon>
    </lineage>
</organism>
<proteinExistence type="predicted"/>
<accession>A0A9X9T946</accession>
<evidence type="ECO:0000313" key="2">
    <source>
        <dbReference type="Proteomes" id="UP001163096"/>
    </source>
</evidence>
<name>A0A9X9T946_METOG</name>
<dbReference type="GeneID" id="76833955"/>
<dbReference type="Proteomes" id="UP001163096">
    <property type="component" value="Chromosome"/>
</dbReference>
<dbReference type="KEGG" id="mou:OU421_02595"/>
<keyword evidence="2" id="KW-1185">Reference proteome</keyword>
<dbReference type="AlphaFoldDB" id="A0A9X9T946"/>
<reference evidence="1" key="1">
    <citation type="submission" date="2022-11" db="EMBL/GenBank/DDBJ databases">
        <title>Complete genome sequence of Methanogenium organophilum DSM 3596.</title>
        <authorList>
            <person name="Chen S.-C."/>
            <person name="Lai S.-J."/>
            <person name="You Y.-T."/>
        </authorList>
    </citation>
    <scope>NUCLEOTIDE SEQUENCE</scope>
    <source>
        <strain evidence="1">DSM 3596</strain>
    </source>
</reference>
<dbReference type="InterPro" id="IPR036412">
    <property type="entry name" value="HAD-like_sf"/>
</dbReference>
<sequence>MSKIRVRTASLILGMAVCMILCAGCTTTTDTAAVDATPVEPYTTISVSEIAESLADDGPITAGLDLDSTTFYTDSVYYYGRMNIDGPNGTNIFGDDAENNPAFISAVNNEFVGFYIPKYAAMDIVEMHRERGDTVVFITKKRSSPDERISDYIGAIFDIENPKVIFTNGTSKTPAINAENVSVYYGDSDGDITDSQAAEHCTPYRFLRNPMTLLYNDLNYSLGQYGESVFEGSDC</sequence>
<dbReference type="EMBL" id="CP113361">
    <property type="protein sequence ID" value="WAI01782.1"/>
    <property type="molecule type" value="Genomic_DNA"/>
</dbReference>
<dbReference type="RefSeq" id="WP_268187056.1">
    <property type="nucleotide sequence ID" value="NZ_CP113361.1"/>
</dbReference>
<protein>
    <submittedName>
        <fullName evidence="1">Uncharacterized protein</fullName>
    </submittedName>
</protein>
<gene>
    <name evidence="1" type="ORF">OU421_02595</name>
</gene>
<dbReference type="Gene3D" id="3.40.50.1000">
    <property type="entry name" value="HAD superfamily/HAD-like"/>
    <property type="match status" value="1"/>
</dbReference>
<dbReference type="InterPro" id="IPR023214">
    <property type="entry name" value="HAD_sf"/>
</dbReference>
<dbReference type="SUPFAM" id="SSF56784">
    <property type="entry name" value="HAD-like"/>
    <property type="match status" value="1"/>
</dbReference>
<evidence type="ECO:0000313" key="1">
    <source>
        <dbReference type="EMBL" id="WAI01782.1"/>
    </source>
</evidence>